<evidence type="ECO:0000313" key="2">
    <source>
        <dbReference type="EMBL" id="MBC1173267.1"/>
    </source>
</evidence>
<dbReference type="VEuPathDB" id="VectorBase:LLOJ001641"/>
<evidence type="ECO:0000256" key="1">
    <source>
        <dbReference type="SAM" id="SignalP"/>
    </source>
</evidence>
<reference evidence="3" key="3">
    <citation type="submission" date="2020-05" db="UniProtKB">
        <authorList>
            <consortium name="EnsemblMetazoa"/>
        </authorList>
    </citation>
    <scope>IDENTIFICATION</scope>
    <source>
        <strain evidence="3">Jacobina</strain>
    </source>
</reference>
<name>A0A1B0ET99_LUTLO</name>
<keyword evidence="4" id="KW-1185">Reference proteome</keyword>
<evidence type="ECO:0000313" key="3">
    <source>
        <dbReference type="EnsemblMetazoa" id="LLOJ001641-PA"/>
    </source>
</evidence>
<sequence>MRVFVVFFILGMLAVVGRADEAEAESIGGEKAIELVKKLLDDVLKRMKDHVESGKLVTHELIETGRKFGHDVHKLFSDYRPEFEQVFQKLRESRHHENLER</sequence>
<dbReference type="EnsemblMetazoa" id="LLOJ001641-RA">
    <property type="protein sequence ID" value="LLOJ001641-PA"/>
    <property type="gene ID" value="LLOJ001641"/>
</dbReference>
<reference evidence="4" key="1">
    <citation type="submission" date="2012-05" db="EMBL/GenBank/DDBJ databases">
        <title>Whole Genome Assembly of Lutzomyia longipalpis.</title>
        <authorList>
            <person name="Richards S."/>
            <person name="Qu C."/>
            <person name="Dillon R."/>
            <person name="Worley K."/>
            <person name="Scherer S."/>
            <person name="Batterton M."/>
            <person name="Taylor A."/>
            <person name="Hawes A."/>
            <person name="Hernandez B."/>
            <person name="Kovar C."/>
            <person name="Mandapat C."/>
            <person name="Pham C."/>
            <person name="Qu C."/>
            <person name="Jing C."/>
            <person name="Bess C."/>
            <person name="Bandaranaike D."/>
            <person name="Ngo D."/>
            <person name="Ongeri F."/>
            <person name="Arias F."/>
            <person name="Lara F."/>
            <person name="Weissenberger G."/>
            <person name="Kamau G."/>
            <person name="Han H."/>
            <person name="Shen H."/>
            <person name="Dinh H."/>
            <person name="Khalil I."/>
            <person name="Jones J."/>
            <person name="Shafer J."/>
            <person name="Jayaseelan J."/>
            <person name="Quiroz J."/>
            <person name="Blankenburg K."/>
            <person name="Nguyen L."/>
            <person name="Jackson L."/>
            <person name="Francisco L."/>
            <person name="Tang L.-Y."/>
            <person name="Pu L.-L."/>
            <person name="Perales L."/>
            <person name="Lorensuhewa L."/>
            <person name="Munidasa M."/>
            <person name="Coyle M."/>
            <person name="Taylor M."/>
            <person name="Puazo M."/>
            <person name="Firestine M."/>
            <person name="Scheel M."/>
            <person name="Javaid M."/>
            <person name="Wang M."/>
            <person name="Li M."/>
            <person name="Tabassum N."/>
            <person name="Saada N."/>
            <person name="Osuji N."/>
            <person name="Aqrawi P."/>
            <person name="Fu Q."/>
            <person name="Thornton R."/>
            <person name="Raj R."/>
            <person name="Goodspeed R."/>
            <person name="Mata R."/>
            <person name="Najjar R."/>
            <person name="Gubbala S."/>
            <person name="Lee S."/>
            <person name="Denson S."/>
            <person name="Patil S."/>
            <person name="Macmil S."/>
            <person name="Qi S."/>
            <person name="Matskevitch T."/>
            <person name="Palculict T."/>
            <person name="Mathew T."/>
            <person name="Vee V."/>
            <person name="Velamala V."/>
            <person name="Korchina V."/>
            <person name="Cai W."/>
            <person name="Liu W."/>
            <person name="Dai W."/>
            <person name="Zou X."/>
            <person name="Zhu Y."/>
            <person name="Zhang Y."/>
            <person name="Wu Y.-Q."/>
            <person name="Xin Y."/>
            <person name="Nazarath L."/>
            <person name="Kovar C."/>
            <person name="Han Y."/>
            <person name="Muzny D."/>
            <person name="Gibbs R."/>
        </authorList>
    </citation>
    <scope>NUCLEOTIDE SEQUENCE [LARGE SCALE GENOMIC DNA]</scope>
    <source>
        <strain evidence="4">Jacobina</strain>
    </source>
</reference>
<reference evidence="2" key="2">
    <citation type="journal article" date="2020" name="BMC">
        <title>Leishmania infection induces a limited differential gene expression in the sand fly midgut.</title>
        <authorList>
            <person name="Coutinho-Abreu I.V."/>
            <person name="Serafim T.D."/>
            <person name="Meneses C."/>
            <person name="Kamhawi S."/>
            <person name="Oliveira F."/>
            <person name="Valenzuela J.G."/>
        </authorList>
    </citation>
    <scope>NUCLEOTIDE SEQUENCE</scope>
    <source>
        <strain evidence="2">Jacobina</strain>
        <tissue evidence="2">Midgut</tissue>
    </source>
</reference>
<dbReference type="AlphaFoldDB" id="A0A1B0ET99"/>
<evidence type="ECO:0000313" key="4">
    <source>
        <dbReference type="Proteomes" id="UP000092461"/>
    </source>
</evidence>
<feature type="chain" id="PRO_5044555564" evidence="1">
    <location>
        <begin position="20"/>
        <end position="101"/>
    </location>
</feature>
<accession>A0A1B0ET99</accession>
<dbReference type="Proteomes" id="UP000092461">
    <property type="component" value="Unassembled WGS sequence"/>
</dbReference>
<organism evidence="3 4">
    <name type="scientific">Lutzomyia longipalpis</name>
    <name type="common">Sand fly</name>
    <dbReference type="NCBI Taxonomy" id="7200"/>
    <lineage>
        <taxon>Eukaryota</taxon>
        <taxon>Metazoa</taxon>
        <taxon>Ecdysozoa</taxon>
        <taxon>Arthropoda</taxon>
        <taxon>Hexapoda</taxon>
        <taxon>Insecta</taxon>
        <taxon>Pterygota</taxon>
        <taxon>Neoptera</taxon>
        <taxon>Endopterygota</taxon>
        <taxon>Diptera</taxon>
        <taxon>Nematocera</taxon>
        <taxon>Psychodoidea</taxon>
        <taxon>Psychodidae</taxon>
        <taxon>Lutzomyia</taxon>
        <taxon>Lutzomyia</taxon>
    </lineage>
</organism>
<proteinExistence type="predicted"/>
<dbReference type="EMBL" id="AJWK01005605">
    <property type="status" value="NOT_ANNOTATED_CDS"/>
    <property type="molecule type" value="Genomic_DNA"/>
</dbReference>
<keyword evidence="1" id="KW-0732">Signal</keyword>
<protein>
    <submittedName>
        <fullName evidence="2">Putative secreted protein</fullName>
    </submittedName>
</protein>
<dbReference type="EMBL" id="GITU01004564">
    <property type="protein sequence ID" value="MBC1173267.1"/>
    <property type="molecule type" value="Transcribed_RNA"/>
</dbReference>
<feature type="signal peptide" evidence="1">
    <location>
        <begin position="1"/>
        <end position="19"/>
    </location>
</feature>